<feature type="domain" description="Concentrative nucleoside transporter C-terminal" evidence="2">
    <location>
        <begin position="115"/>
        <end position="323"/>
    </location>
</feature>
<accession>A0A9D4P5D0</accession>
<evidence type="ECO:0000259" key="2">
    <source>
        <dbReference type="Pfam" id="PF07662"/>
    </source>
</evidence>
<reference evidence="3" key="1">
    <citation type="submission" date="2020-06" db="EMBL/GenBank/DDBJ databases">
        <authorList>
            <person name="Ji K."/>
            <person name="Li J."/>
        </authorList>
    </citation>
    <scope>NUCLEOTIDE SEQUENCE</scope>
    <source>
        <strain evidence="3">JKM2019</strain>
        <tissue evidence="3">Whole body</tissue>
    </source>
</reference>
<evidence type="ECO:0000313" key="3">
    <source>
        <dbReference type="EMBL" id="KAH7643340.1"/>
    </source>
</evidence>
<feature type="transmembrane region" description="Helical" evidence="1">
    <location>
        <begin position="172"/>
        <end position="194"/>
    </location>
</feature>
<dbReference type="EMBL" id="SDOV01000003">
    <property type="protein sequence ID" value="KAH7643340.1"/>
    <property type="molecule type" value="Genomic_DNA"/>
</dbReference>
<reference evidence="3" key="2">
    <citation type="journal article" date="2021" name="World Allergy Organ. J.">
        <title>Chromosome-level assembly of Dermatophagoides farinae genome and transcriptome reveals two novel allergens Der f 37 and Der f 39.</title>
        <authorList>
            <person name="Chen J."/>
            <person name="Cai Z."/>
            <person name="Fan D."/>
            <person name="Hu J."/>
            <person name="Hou Y."/>
            <person name="He Y."/>
            <person name="Zhang Z."/>
            <person name="Zhao Z."/>
            <person name="Gao P."/>
            <person name="Hu W."/>
            <person name="Sun J."/>
            <person name="Li J."/>
            <person name="Ji K."/>
        </authorList>
    </citation>
    <scope>NUCLEOTIDE SEQUENCE</scope>
    <source>
        <strain evidence="3">JKM2019</strain>
    </source>
</reference>
<dbReference type="GO" id="GO:0005415">
    <property type="term" value="F:nucleoside:sodium symporter activity"/>
    <property type="evidence" value="ECO:0007669"/>
    <property type="project" value="TreeGrafter"/>
</dbReference>
<comment type="caution">
    <text evidence="3">The sequence shown here is derived from an EMBL/GenBank/DDBJ whole genome shotgun (WGS) entry which is preliminary data.</text>
</comment>
<dbReference type="PANTHER" id="PTHR10590:SF4">
    <property type="entry name" value="SOLUTE CARRIER FAMILY 28 MEMBER 3"/>
    <property type="match status" value="1"/>
</dbReference>
<feature type="transmembrane region" description="Helical" evidence="1">
    <location>
        <begin position="303"/>
        <end position="325"/>
    </location>
</feature>
<dbReference type="Proteomes" id="UP000828236">
    <property type="component" value="Unassembled WGS sequence"/>
</dbReference>
<feature type="transmembrane region" description="Helical" evidence="1">
    <location>
        <begin position="87"/>
        <end position="109"/>
    </location>
</feature>
<keyword evidence="1" id="KW-0812">Transmembrane</keyword>
<sequence>MGQGSQKEFILLPVILVSFLLVSLVRNIDIISIGIRYYGVSPYNYCLTTIGTTACESISASGNIFLGMCESPLLIKPFLSSMTKSELHAVMTGGFATIAGSVMAAYISFGISATHLLSASVMAAPAALALSKLFYPETEQSKTTVDDICLEKGSERSAIEAGSNGAISAVSLVASILANLIAFVSFLTFLDAVINYFGMMIDLPELSFKMILSKLFIPIAMMLGVEWSDAERIAGLIGIKMFINEFVAYQQLSEYIAIGSITNRSQTIATFALCGFANLSSIGIQVGSLSTLAPARASDLAELAFRAMVTGSIACFMTACVAGMLI</sequence>
<name>A0A9D4P5D0_DERFA</name>
<keyword evidence="1" id="KW-1133">Transmembrane helix</keyword>
<dbReference type="InterPro" id="IPR008276">
    <property type="entry name" value="C_nuclsd_transpt"/>
</dbReference>
<feature type="transmembrane region" description="Helical" evidence="1">
    <location>
        <begin position="9"/>
        <end position="28"/>
    </location>
</feature>
<proteinExistence type="predicted"/>
<dbReference type="Pfam" id="PF07662">
    <property type="entry name" value="Nucleos_tra2_C"/>
    <property type="match status" value="1"/>
</dbReference>
<evidence type="ECO:0000256" key="1">
    <source>
        <dbReference type="SAM" id="Phobius"/>
    </source>
</evidence>
<dbReference type="GO" id="GO:0005886">
    <property type="term" value="C:plasma membrane"/>
    <property type="evidence" value="ECO:0007669"/>
    <property type="project" value="TreeGrafter"/>
</dbReference>
<dbReference type="InterPro" id="IPR011657">
    <property type="entry name" value="CNT_C_dom"/>
</dbReference>
<dbReference type="PANTHER" id="PTHR10590">
    <property type="entry name" value="SODIUM/NUCLEOSIDE COTRANSPORTER"/>
    <property type="match status" value="1"/>
</dbReference>
<protein>
    <submittedName>
        <fullName evidence="3">Solute carrier family 28 member 3</fullName>
    </submittedName>
</protein>
<gene>
    <name evidence="3" type="ORF">HUG17_10031</name>
</gene>
<organism evidence="3">
    <name type="scientific">Dermatophagoides farinae</name>
    <name type="common">American house dust mite</name>
    <dbReference type="NCBI Taxonomy" id="6954"/>
    <lineage>
        <taxon>Eukaryota</taxon>
        <taxon>Metazoa</taxon>
        <taxon>Ecdysozoa</taxon>
        <taxon>Arthropoda</taxon>
        <taxon>Chelicerata</taxon>
        <taxon>Arachnida</taxon>
        <taxon>Acari</taxon>
        <taxon>Acariformes</taxon>
        <taxon>Sarcoptiformes</taxon>
        <taxon>Astigmata</taxon>
        <taxon>Psoroptidia</taxon>
        <taxon>Analgoidea</taxon>
        <taxon>Pyroglyphidae</taxon>
        <taxon>Dermatophagoidinae</taxon>
        <taxon>Dermatophagoides</taxon>
    </lineage>
</organism>
<dbReference type="AlphaFoldDB" id="A0A9D4P5D0"/>
<keyword evidence="1" id="KW-0472">Membrane</keyword>